<dbReference type="EMBL" id="MOBI01000020">
    <property type="protein sequence ID" value="ROM94303.1"/>
    <property type="molecule type" value="Genomic_DNA"/>
</dbReference>
<dbReference type="Proteomes" id="UP000284684">
    <property type="component" value="Unassembled WGS sequence"/>
</dbReference>
<organism evidence="1 2">
    <name type="scientific">Pseudomonas brassicacearum</name>
    <dbReference type="NCBI Taxonomy" id="930166"/>
    <lineage>
        <taxon>Bacteria</taxon>
        <taxon>Pseudomonadati</taxon>
        <taxon>Pseudomonadota</taxon>
        <taxon>Gammaproteobacteria</taxon>
        <taxon>Pseudomonadales</taxon>
        <taxon>Pseudomonadaceae</taxon>
        <taxon>Pseudomonas</taxon>
    </lineage>
</organism>
<gene>
    <name evidence="1" type="ORF">BK658_17210</name>
</gene>
<protein>
    <submittedName>
        <fullName evidence="1">Uncharacterized protein</fullName>
    </submittedName>
</protein>
<evidence type="ECO:0000313" key="1">
    <source>
        <dbReference type="EMBL" id="ROM94303.1"/>
    </source>
</evidence>
<reference evidence="1 2" key="1">
    <citation type="submission" date="2016-10" db="EMBL/GenBank/DDBJ databases">
        <title>Comparative genome analysis of multiple Pseudomonas spp. focuses on biocontrol and plant growth promoting traits.</title>
        <authorList>
            <person name="Tao X.-Y."/>
            <person name="Taylor C.G."/>
        </authorList>
    </citation>
    <scope>NUCLEOTIDE SEQUENCE [LARGE SCALE GENOMIC DNA]</scope>
    <source>
        <strain evidence="1 2">37D10</strain>
    </source>
</reference>
<dbReference type="AlphaFoldDB" id="A0A423GNP3"/>
<comment type="caution">
    <text evidence="1">The sequence shown here is derived from an EMBL/GenBank/DDBJ whole genome shotgun (WGS) entry which is preliminary data.</text>
</comment>
<sequence>MQGGDVNQLAMKGRTVSQVRQMLTTASLEAAFCRDFPPVKRFGRGSFRHDDFVASEVAMTLPTAMFEAGLLALASKFNVGKLIWLSVDRIKW</sequence>
<evidence type="ECO:0000313" key="2">
    <source>
        <dbReference type="Proteomes" id="UP000284684"/>
    </source>
</evidence>
<name>A0A423GNP3_9PSED</name>
<proteinExistence type="predicted"/>
<accession>A0A423GNP3</accession>